<evidence type="ECO:0000313" key="13">
    <source>
        <dbReference type="Proteomes" id="UP000002007"/>
    </source>
</evidence>
<dbReference type="RefSeq" id="WP_012246528.1">
    <property type="nucleotide sequence ID" value="NC_010168.1"/>
</dbReference>
<evidence type="ECO:0000259" key="11">
    <source>
        <dbReference type="Pfam" id="PF02868"/>
    </source>
</evidence>
<evidence type="ECO:0000256" key="9">
    <source>
        <dbReference type="SAM" id="MobiDB-lite"/>
    </source>
</evidence>
<dbReference type="AlphaFoldDB" id="A9WUL5"/>
<keyword evidence="13" id="KW-1185">Reference proteome</keyword>
<keyword evidence="8" id="KW-0732">Signal</keyword>
<dbReference type="Gene3D" id="3.10.170.10">
    <property type="match status" value="1"/>
</dbReference>
<keyword evidence="2 8" id="KW-0645">Protease</keyword>
<dbReference type="Pfam" id="PF01447">
    <property type="entry name" value="Peptidase_M4"/>
    <property type="match status" value="1"/>
</dbReference>
<dbReference type="InterPro" id="IPR001570">
    <property type="entry name" value="Peptidase_M4_C_domain"/>
</dbReference>
<gene>
    <name evidence="12" type="ordered locus">RSal33209_3168</name>
</gene>
<dbReference type="PANTHER" id="PTHR33794">
    <property type="entry name" value="BACILLOLYSIN"/>
    <property type="match status" value="1"/>
</dbReference>
<dbReference type="eggNOG" id="COG3227">
    <property type="taxonomic scope" value="Bacteria"/>
</dbReference>
<dbReference type="PRINTS" id="PR00730">
    <property type="entry name" value="THERMOLYSIN"/>
</dbReference>
<dbReference type="GO" id="GO:0046872">
    <property type="term" value="F:metal ion binding"/>
    <property type="evidence" value="ECO:0007669"/>
    <property type="project" value="UniProtKB-UniRule"/>
</dbReference>
<dbReference type="GO" id="GO:0004222">
    <property type="term" value="F:metalloendopeptidase activity"/>
    <property type="evidence" value="ECO:0007669"/>
    <property type="project" value="UniProtKB-UniRule"/>
</dbReference>
<dbReference type="EMBL" id="CP000910">
    <property type="protein sequence ID" value="ABY24886.1"/>
    <property type="molecule type" value="Genomic_DNA"/>
</dbReference>
<evidence type="ECO:0000256" key="6">
    <source>
        <dbReference type="ARBA" id="ARBA00023049"/>
    </source>
</evidence>
<dbReference type="InterPro" id="IPR027268">
    <property type="entry name" value="Peptidase_M4/M1_CTD_sf"/>
</dbReference>
<dbReference type="InterPro" id="IPR023612">
    <property type="entry name" value="Peptidase_M4"/>
</dbReference>
<evidence type="ECO:0000256" key="7">
    <source>
        <dbReference type="PIRSR" id="PIRSR623612-1"/>
    </source>
</evidence>
<accession>A9WUL5</accession>
<feature type="active site" description="Proton donor" evidence="7">
    <location>
        <position position="459"/>
    </location>
</feature>
<proteinExistence type="inferred from homology"/>
<evidence type="ECO:0000313" key="12">
    <source>
        <dbReference type="EMBL" id="ABY24886.1"/>
    </source>
</evidence>
<comment type="function">
    <text evidence="8">Extracellular zinc metalloprotease.</text>
</comment>
<keyword evidence="6 8" id="KW-0482">Metalloprotease</keyword>
<dbReference type="Pfam" id="PF02868">
    <property type="entry name" value="Peptidase_M4_C"/>
    <property type="match status" value="1"/>
</dbReference>
<dbReference type="InterPro" id="IPR050728">
    <property type="entry name" value="Zinc_Metalloprotease_M4"/>
</dbReference>
<feature type="compositionally biased region" description="Polar residues" evidence="9">
    <location>
        <begin position="442"/>
        <end position="459"/>
    </location>
</feature>
<dbReference type="STRING" id="288705.RSal33209_3168"/>
<dbReference type="GO" id="GO:0006508">
    <property type="term" value="P:proteolysis"/>
    <property type="evidence" value="ECO:0007669"/>
    <property type="project" value="UniProtKB-KW"/>
</dbReference>
<dbReference type="HOGENOM" id="CLU_010362_0_0_11"/>
<dbReference type="InterPro" id="IPR013856">
    <property type="entry name" value="Peptidase_M4_domain"/>
</dbReference>
<dbReference type="KEGG" id="rsa:RSal33209_3168"/>
<dbReference type="CDD" id="cd09597">
    <property type="entry name" value="M4_TLP"/>
    <property type="match status" value="1"/>
</dbReference>
<comment type="subcellular location">
    <subcellularLocation>
        <location evidence="8">Secreted</location>
    </subcellularLocation>
</comment>
<name>A9WUL5_RENSM</name>
<protein>
    <recommendedName>
        <fullName evidence="8">Neutral metalloproteinase</fullName>
        <ecNumber evidence="8">3.4.24.-</ecNumber>
    </recommendedName>
</protein>
<evidence type="ECO:0000259" key="10">
    <source>
        <dbReference type="Pfam" id="PF01447"/>
    </source>
</evidence>
<evidence type="ECO:0000256" key="8">
    <source>
        <dbReference type="RuleBase" id="RU366073"/>
    </source>
</evidence>
<evidence type="ECO:0000256" key="2">
    <source>
        <dbReference type="ARBA" id="ARBA00022670"/>
    </source>
</evidence>
<dbReference type="EC" id="3.4.24.-" evidence="8"/>
<organism evidence="12 13">
    <name type="scientific">Renibacterium salmoninarum (strain ATCC 33209 / DSM 20767 / JCM 11484 / NBRC 15589 / NCIMB 2235)</name>
    <dbReference type="NCBI Taxonomy" id="288705"/>
    <lineage>
        <taxon>Bacteria</taxon>
        <taxon>Bacillati</taxon>
        <taxon>Actinomycetota</taxon>
        <taxon>Actinomycetes</taxon>
        <taxon>Micrococcales</taxon>
        <taxon>Micrococcaceae</taxon>
        <taxon>Renibacterium</taxon>
    </lineage>
</organism>
<evidence type="ECO:0000256" key="1">
    <source>
        <dbReference type="ARBA" id="ARBA00009388"/>
    </source>
</evidence>
<keyword evidence="5 8" id="KW-0862">Zinc</keyword>
<reference evidence="13" key="1">
    <citation type="journal article" date="2008" name="J. Bacteriol.">
        <title>Genome sequence of the fish pathogen Renibacterium salmoninarum suggests reductive evolution away from an environmental Arthrobacter ancestor.</title>
        <authorList>
            <person name="Wiens G.D."/>
            <person name="Rockey D.D."/>
            <person name="Wu Z."/>
            <person name="Chang J."/>
            <person name="Levy R."/>
            <person name="Crane S."/>
            <person name="Chen D.S."/>
            <person name="Capri G.R."/>
            <person name="Burnett J.R."/>
            <person name="Sudheesh P.S."/>
            <person name="Schipma M.J."/>
            <person name="Burd H."/>
            <person name="Bhattacharyya A."/>
            <person name="Rhodes L.D."/>
            <person name="Kaul R."/>
            <person name="Strom M.S."/>
        </authorList>
    </citation>
    <scope>NUCLEOTIDE SEQUENCE [LARGE SCALE GENOMIC DNA]</scope>
    <source>
        <strain evidence="13">ATCC 33209 / DSM 20767 / JCM 11484 / NBRC 15589 / NCIMB 2235</strain>
    </source>
</reference>
<dbReference type="PANTHER" id="PTHR33794:SF1">
    <property type="entry name" value="BACILLOLYSIN"/>
    <property type="match status" value="1"/>
</dbReference>
<feature type="chain" id="PRO_5023023658" description="Neutral metalloproteinase" evidence="8">
    <location>
        <begin position="29"/>
        <end position="548"/>
    </location>
</feature>
<feature type="region of interest" description="Disordered" evidence="9">
    <location>
        <begin position="440"/>
        <end position="459"/>
    </location>
</feature>
<keyword evidence="3" id="KW-0479">Metal-binding</keyword>
<dbReference type="SUPFAM" id="SSF55486">
    <property type="entry name" value="Metalloproteases ('zincins'), catalytic domain"/>
    <property type="match status" value="1"/>
</dbReference>
<keyword evidence="8" id="KW-0964">Secreted</keyword>
<feature type="active site" evidence="7">
    <location>
        <position position="363"/>
    </location>
</feature>
<comment type="cofactor">
    <cofactor evidence="8">
        <name>Zn(2+)</name>
        <dbReference type="ChEBI" id="CHEBI:29105"/>
    </cofactor>
</comment>
<dbReference type="Gene3D" id="1.10.390.10">
    <property type="entry name" value="Neutral Protease Domain 2"/>
    <property type="match status" value="1"/>
</dbReference>
<feature type="domain" description="Peptidase M4" evidence="10">
    <location>
        <begin position="273"/>
        <end position="370"/>
    </location>
</feature>
<feature type="signal peptide" evidence="8">
    <location>
        <begin position="1"/>
        <end position="28"/>
    </location>
</feature>
<dbReference type="SMR" id="A9WUL5"/>
<feature type="domain" description="Peptidase M4 C-terminal" evidence="11">
    <location>
        <begin position="374"/>
        <end position="547"/>
    </location>
</feature>
<evidence type="ECO:0000256" key="4">
    <source>
        <dbReference type="ARBA" id="ARBA00022801"/>
    </source>
</evidence>
<keyword evidence="4 8" id="KW-0378">Hydrolase</keyword>
<evidence type="ECO:0000256" key="5">
    <source>
        <dbReference type="ARBA" id="ARBA00022833"/>
    </source>
</evidence>
<comment type="similarity">
    <text evidence="1 8">Belongs to the peptidase M4 family.</text>
</comment>
<evidence type="ECO:0000256" key="3">
    <source>
        <dbReference type="ARBA" id="ARBA00022723"/>
    </source>
</evidence>
<dbReference type="Proteomes" id="UP000002007">
    <property type="component" value="Chromosome"/>
</dbReference>
<sequence length="548" mass="56379">MKKYYAVTGIALAVGMLCTTQLAGATQAADPSVGSLDSSNVVTEFSAQGNVEQITFKSAIKSAPMSSARSAQTSAIIPGLKNLFVSAPGSDFSLNDSSNNYIKRFTQNIAGIPVLGSSITEVLDGQGAVTSAIGAVTSATKGAFPADLAAGQAAALASATKIASAGKDASAISLVDQKAIWFDAVLIGKGATGSVAVPAYQFSFTTGFAESRVLTVAANDGAILNDRTDRKDINRVVCDANSKVIDLEASNADALLKCGKTQANKPTRIEGQAASSVADVNSVYNFLNDTASFYGANTKANDLTALIGNDEGDGLGKAMRAVVRICVTDSQNGEQCPFANAFWYNGQMTYGQGVTTDDITGHELTHGVTEKTNGLVYANESGAINESMSDVFGEFIDLSNGSSDDTAANRWAIGEGSSLGVIRSMKDPGKYGEPAIYKGSNWKPTATNPNDNNDQGGVHSNSGVGNKLAFLITDGQTFNGQTVTGIGIAKAAQLYWAAQRQLTANATYSSLGKALNSACSANVSNNVAGTTAANCTQVANAIKAVGIK</sequence>
<dbReference type="GO" id="GO:0005576">
    <property type="term" value="C:extracellular region"/>
    <property type="evidence" value="ECO:0007669"/>
    <property type="project" value="UniProtKB-SubCell"/>
</dbReference>